<evidence type="ECO:0000313" key="3">
    <source>
        <dbReference type="Proteomes" id="UP000255036"/>
    </source>
</evidence>
<protein>
    <submittedName>
        <fullName evidence="2">Cell division protein FtsA</fullName>
    </submittedName>
</protein>
<dbReference type="EMBL" id="QRCT01000034">
    <property type="protein sequence ID" value="RDU22894.1"/>
    <property type="molecule type" value="Genomic_DNA"/>
</dbReference>
<dbReference type="OrthoDB" id="9768127at2"/>
<comment type="caution">
    <text evidence="2">The sequence shown here is derived from an EMBL/GenBank/DDBJ whole genome shotgun (WGS) entry which is preliminary data.</text>
</comment>
<name>A0A371ATJ6_9FIRM</name>
<accession>A0A371ATJ6</accession>
<sequence>MEEANKTEQFVFGLDIGTRNVVGTVGYMEDDLFHVAAQYTKEHDTRAMLDGQIHDITRVGKTIKLVKEQLELQIEHPLTEVCIAAAGRVLKTITTRVDMEFSEETVVTGEHIHSLDLLGVEKAQKELNAINDTKFKFYCVGYTVVKYFLNDDIISNLESHKAEKISEEIIVTFLPEDVVDGLYAAVGMAGLEVANLTLEPIAAINVAIPEAFRMLNIALVDVGAGTSDICITRDGSIIAYGMIPHAGDEITELIVQHYLVDFKMAEHIKLSSETEKTIKFTDIMALEHEISAEEVWDLTRKMVESIGVEVSNKIKELNGNKSVSAVFVVGGGGKIHGFTQCIAKEMGIADERVALRGEQVLQKVHFVQEEIKKDPLIVTPIGICLNSYENRNNFIFVYFNEERIKLYNNNKLTIFDAAMQAEFPNEYLFPRRGRELNFTVNGQARMIRGEQGESAIVKMNDRTVSMSTPIESNCKIQIQPSTIGKEAQLSIEQLPEYNNTISFIVNGKLVRCPLFASVNGELVSPYYYIQENDEVELLKYYTVKQLMEFMDVMIDESYSIYVNNKVADLDEKIYENFTVDWTMQKEFTFSSTFEREEPLAAQEENVDEIEMKQEKQESGNMELLHEEQTEGISLTVMVNDQPITMTGKNNYIYVDVFEYIDFDLNNSNGRTIVTLLNGQDTSYTEELKVGDKIDIYWKER</sequence>
<gene>
    <name evidence="2" type="ORF">DWV06_10995</name>
</gene>
<dbReference type="PANTHER" id="PTHR32432:SF3">
    <property type="entry name" value="ETHANOLAMINE UTILIZATION PROTEIN EUTJ"/>
    <property type="match status" value="1"/>
</dbReference>
<dbReference type="SUPFAM" id="SSF53067">
    <property type="entry name" value="Actin-like ATPase domain"/>
    <property type="match status" value="2"/>
</dbReference>
<dbReference type="Proteomes" id="UP000255036">
    <property type="component" value="Unassembled WGS sequence"/>
</dbReference>
<dbReference type="SMART" id="SM00842">
    <property type="entry name" value="FtsA"/>
    <property type="match status" value="1"/>
</dbReference>
<evidence type="ECO:0000259" key="1">
    <source>
        <dbReference type="SMART" id="SM00842"/>
    </source>
</evidence>
<dbReference type="InterPro" id="IPR003494">
    <property type="entry name" value="SHS2_FtsA"/>
</dbReference>
<keyword evidence="2" id="KW-0132">Cell division</keyword>
<dbReference type="Pfam" id="PF14450">
    <property type="entry name" value="FtsA"/>
    <property type="match status" value="1"/>
</dbReference>
<evidence type="ECO:0000313" key="2">
    <source>
        <dbReference type="EMBL" id="RDU22894.1"/>
    </source>
</evidence>
<dbReference type="InterPro" id="IPR050696">
    <property type="entry name" value="FtsA/MreB"/>
</dbReference>
<proteinExistence type="predicted"/>
<dbReference type="Gene3D" id="3.30.420.40">
    <property type="match status" value="2"/>
</dbReference>
<dbReference type="AlphaFoldDB" id="A0A371ATJ6"/>
<dbReference type="RefSeq" id="WP_115482237.1">
    <property type="nucleotide sequence ID" value="NZ_QRCT01000034.1"/>
</dbReference>
<dbReference type="GO" id="GO:0051301">
    <property type="term" value="P:cell division"/>
    <property type="evidence" value="ECO:0007669"/>
    <property type="project" value="UniProtKB-KW"/>
</dbReference>
<feature type="domain" description="SHS2" evidence="1">
    <location>
        <begin position="11"/>
        <end position="207"/>
    </location>
</feature>
<reference evidence="2 3" key="1">
    <citation type="submission" date="2018-07" db="EMBL/GenBank/DDBJ databases">
        <title>Anaerosacharophilus polymeroproducens gen. nov. sp. nov., an anaerobic bacterium isolated from salt field.</title>
        <authorList>
            <person name="Kim W."/>
            <person name="Yang S.-H."/>
            <person name="Oh J."/>
            <person name="Lee J.-H."/>
            <person name="Kwon K.K."/>
        </authorList>
    </citation>
    <scope>NUCLEOTIDE SEQUENCE [LARGE SCALE GENOMIC DNA]</scope>
    <source>
        <strain evidence="2 3">MCWD5</strain>
    </source>
</reference>
<keyword evidence="3" id="KW-1185">Reference proteome</keyword>
<dbReference type="InterPro" id="IPR043129">
    <property type="entry name" value="ATPase_NBD"/>
</dbReference>
<keyword evidence="2" id="KW-0131">Cell cycle</keyword>
<dbReference type="PANTHER" id="PTHR32432">
    <property type="entry name" value="CELL DIVISION PROTEIN FTSA-RELATED"/>
    <property type="match status" value="1"/>
</dbReference>
<organism evidence="2 3">
    <name type="scientific">Anaerosacchariphilus polymeriproducens</name>
    <dbReference type="NCBI Taxonomy" id="1812858"/>
    <lineage>
        <taxon>Bacteria</taxon>
        <taxon>Bacillati</taxon>
        <taxon>Bacillota</taxon>
        <taxon>Clostridia</taxon>
        <taxon>Lachnospirales</taxon>
        <taxon>Lachnospiraceae</taxon>
        <taxon>Anaerosacchariphilus</taxon>
    </lineage>
</organism>
<dbReference type="CDD" id="cd24004">
    <property type="entry name" value="ASKHA_NBD_PilM-like"/>
    <property type="match status" value="1"/>
</dbReference>